<dbReference type="OrthoDB" id="6600346at2759"/>
<feature type="domain" description="ZAD" evidence="2">
    <location>
        <begin position="12"/>
        <end position="86"/>
    </location>
</feature>
<dbReference type="EMBL" id="OV121133">
    <property type="protein sequence ID" value="CAH0550567.1"/>
    <property type="molecule type" value="Genomic_DNA"/>
</dbReference>
<dbReference type="GO" id="GO:0005634">
    <property type="term" value="C:nucleus"/>
    <property type="evidence" value="ECO:0007669"/>
    <property type="project" value="InterPro"/>
</dbReference>
<dbReference type="Pfam" id="PF07776">
    <property type="entry name" value="zf-AD"/>
    <property type="match status" value="1"/>
</dbReference>
<feature type="binding site" evidence="1">
    <location>
        <position position="59"/>
    </location>
    <ligand>
        <name>Zn(2+)</name>
        <dbReference type="ChEBI" id="CHEBI:29105"/>
    </ligand>
</feature>
<keyword evidence="1" id="KW-0863">Zinc-finger</keyword>
<dbReference type="InterPro" id="IPR012934">
    <property type="entry name" value="Znf_AD"/>
</dbReference>
<dbReference type="Gene3D" id="3.40.1800.20">
    <property type="match status" value="1"/>
</dbReference>
<dbReference type="AlphaFoldDB" id="A0A9P0AUA7"/>
<keyword evidence="4" id="KW-1185">Reference proteome</keyword>
<protein>
    <recommendedName>
        <fullName evidence="2">ZAD domain-containing protein</fullName>
    </recommendedName>
</protein>
<organism evidence="3 4">
    <name type="scientific">Brassicogethes aeneus</name>
    <name type="common">Rape pollen beetle</name>
    <name type="synonym">Meligethes aeneus</name>
    <dbReference type="NCBI Taxonomy" id="1431903"/>
    <lineage>
        <taxon>Eukaryota</taxon>
        <taxon>Metazoa</taxon>
        <taxon>Ecdysozoa</taxon>
        <taxon>Arthropoda</taxon>
        <taxon>Hexapoda</taxon>
        <taxon>Insecta</taxon>
        <taxon>Pterygota</taxon>
        <taxon>Neoptera</taxon>
        <taxon>Endopterygota</taxon>
        <taxon>Coleoptera</taxon>
        <taxon>Polyphaga</taxon>
        <taxon>Cucujiformia</taxon>
        <taxon>Nitidulidae</taxon>
        <taxon>Meligethinae</taxon>
        <taxon>Brassicogethes</taxon>
    </lineage>
</organism>
<dbReference type="PANTHER" id="PTHR39942:SF1">
    <property type="entry name" value="BCDNA.LD26519-RELATED"/>
    <property type="match status" value="1"/>
</dbReference>
<dbReference type="Proteomes" id="UP001154078">
    <property type="component" value="Chromosome 2"/>
</dbReference>
<dbReference type="PANTHER" id="PTHR39942">
    <property type="entry name" value="BCDNA.LD26519-RELATED"/>
    <property type="match status" value="1"/>
</dbReference>
<evidence type="ECO:0000313" key="4">
    <source>
        <dbReference type="Proteomes" id="UP001154078"/>
    </source>
</evidence>
<dbReference type="GO" id="GO:0008270">
    <property type="term" value="F:zinc ion binding"/>
    <property type="evidence" value="ECO:0007669"/>
    <property type="project" value="UniProtKB-UniRule"/>
</dbReference>
<feature type="binding site" evidence="1">
    <location>
        <position position="17"/>
    </location>
    <ligand>
        <name>Zn(2+)</name>
        <dbReference type="ChEBI" id="CHEBI:29105"/>
    </ligand>
</feature>
<reference evidence="3" key="1">
    <citation type="submission" date="2021-12" db="EMBL/GenBank/DDBJ databases">
        <authorList>
            <person name="King R."/>
        </authorList>
    </citation>
    <scope>NUCLEOTIDE SEQUENCE</scope>
</reference>
<gene>
    <name evidence="3" type="ORF">MELIAE_LOCUS3359</name>
</gene>
<evidence type="ECO:0000313" key="3">
    <source>
        <dbReference type="EMBL" id="CAH0550567.1"/>
    </source>
</evidence>
<evidence type="ECO:0000259" key="2">
    <source>
        <dbReference type="PROSITE" id="PS51915"/>
    </source>
</evidence>
<name>A0A9P0AUA7_BRAAE</name>
<accession>A0A9P0AUA7</accession>
<dbReference type="SMART" id="SM00868">
    <property type="entry name" value="zf-AD"/>
    <property type="match status" value="1"/>
</dbReference>
<feature type="binding site" evidence="1">
    <location>
        <position position="62"/>
    </location>
    <ligand>
        <name>Zn(2+)</name>
        <dbReference type="ChEBI" id="CHEBI:29105"/>
    </ligand>
</feature>
<dbReference type="SUPFAM" id="SSF57716">
    <property type="entry name" value="Glucocorticoid receptor-like (DNA-binding domain)"/>
    <property type="match status" value="1"/>
</dbReference>
<evidence type="ECO:0000256" key="1">
    <source>
        <dbReference type="PROSITE-ProRule" id="PRU01263"/>
    </source>
</evidence>
<sequence length="111" mass="12492">MGSYGKAVMTGFICRLCSEQKKIVIHLYSSKAKEMGLMEKIRLLPITVEKYDNLPKTICEACISRLEMQFNLVVKIRKTDAIQRSHTLLHSNGRCPVECPLHRTAGPSTGK</sequence>
<dbReference type="PROSITE" id="PS51915">
    <property type="entry name" value="ZAD"/>
    <property type="match status" value="1"/>
</dbReference>
<proteinExistence type="predicted"/>
<feature type="binding site" evidence="1">
    <location>
        <position position="14"/>
    </location>
    <ligand>
        <name>Zn(2+)</name>
        <dbReference type="ChEBI" id="CHEBI:29105"/>
    </ligand>
</feature>
<keyword evidence="1" id="KW-0862">Zinc</keyword>
<keyword evidence="1" id="KW-0479">Metal-binding</keyword>